<dbReference type="AlphaFoldDB" id="A0A1I1KMP2"/>
<sequence length="136" mass="14964">MTELRGTGPARVATATTEPDYPPLPKHLFQATQAEADALVAETVDDERFRPLPDLPPASNAVRIIVGCWYVSGTIGLPRGWVRSIMVACRAAGASHPNAKCLRWYRSKVADSPSYFMGMRGVPRELLQQIEQDVEV</sequence>
<gene>
    <name evidence="1" type="ORF">SAMN04488094_106187</name>
</gene>
<dbReference type="OrthoDB" id="7855286at2"/>
<accession>A0A1I1KMP2</accession>
<protein>
    <submittedName>
        <fullName evidence="1">Uncharacterized protein</fullName>
    </submittedName>
</protein>
<evidence type="ECO:0000313" key="1">
    <source>
        <dbReference type="EMBL" id="SFC59403.1"/>
    </source>
</evidence>
<dbReference type="STRING" id="441112.SAMN04488094_106187"/>
<dbReference type="Proteomes" id="UP000198728">
    <property type="component" value="Unassembled WGS sequence"/>
</dbReference>
<proteinExistence type="predicted"/>
<keyword evidence="2" id="KW-1185">Reference proteome</keyword>
<evidence type="ECO:0000313" key="2">
    <source>
        <dbReference type="Proteomes" id="UP000198728"/>
    </source>
</evidence>
<dbReference type="EMBL" id="FOLG01000006">
    <property type="protein sequence ID" value="SFC59403.1"/>
    <property type="molecule type" value="Genomic_DNA"/>
</dbReference>
<name>A0A1I1KMP2_9RHOB</name>
<organism evidence="1 2">
    <name type="scientific">Tropicimonas isoalkanivorans</name>
    <dbReference type="NCBI Taxonomy" id="441112"/>
    <lineage>
        <taxon>Bacteria</taxon>
        <taxon>Pseudomonadati</taxon>
        <taxon>Pseudomonadota</taxon>
        <taxon>Alphaproteobacteria</taxon>
        <taxon>Rhodobacterales</taxon>
        <taxon>Roseobacteraceae</taxon>
        <taxon>Tropicimonas</taxon>
    </lineage>
</organism>
<dbReference type="RefSeq" id="WP_093360989.1">
    <property type="nucleotide sequence ID" value="NZ_FOLG01000006.1"/>
</dbReference>
<reference evidence="1 2" key="1">
    <citation type="submission" date="2016-10" db="EMBL/GenBank/DDBJ databases">
        <authorList>
            <person name="de Groot N.N."/>
        </authorList>
    </citation>
    <scope>NUCLEOTIDE SEQUENCE [LARGE SCALE GENOMIC DNA]</scope>
    <source>
        <strain evidence="1 2">DSM 19548</strain>
    </source>
</reference>